<protein>
    <recommendedName>
        <fullName evidence="4">M23ase beta-sheet core domain-containing protein</fullName>
    </recommendedName>
</protein>
<proteinExistence type="predicted"/>
<comment type="caution">
    <text evidence="5">The sequence shown here is derived from an EMBL/GenBank/DDBJ whole genome shotgun (WGS) entry which is preliminary data.</text>
</comment>
<feature type="region of interest" description="Disordered" evidence="2">
    <location>
        <begin position="263"/>
        <end position="327"/>
    </location>
</feature>
<evidence type="ECO:0000256" key="1">
    <source>
        <dbReference type="SAM" id="Coils"/>
    </source>
</evidence>
<sequence length="452" mass="49782">MLLSVAAGAVGLSLCLSTAQADDLTDRRDELQRQEAQTQHELNESTEGLNDAVAALQAAEADLSAAEERLAQTQVELAAAEQLDAEMQEKLDLAQEELEKAKVAVADNQLALDEQKAAVGEVVREEYQQRTNLIGVAMLLQTESQSDLQTKMQWSTTMFDTAEAGMDRLRTLQQKLQAAEQRRTEIEEQVAADREQAAANLVVKQDLEAQAETQRAEVADLVAASDSARRAAEEEVAADQRRYDELVNERKSVEQRIAERIAAQKAEEERRAREAREAREAEERAARERAEAQQKSSSSKKSSPSKKSAPKKSAPKKSANEDTSFIMPVSGPITSKYGMRLHPVLGYWKLHDGTDFGAGCGTPIKAPYDGRVSERYFNAGYGNRLLIDHGKVRGSYITTAFNHATKYTVGVGDRVSKGQVIGYVGSTGYSTGCHLHLMTWKDGTMINPMSWF</sequence>
<accession>A0A367YWR0</accession>
<reference evidence="5 6" key="1">
    <citation type="submission" date="2018-07" db="EMBL/GenBank/DDBJ databases">
        <title>Desertimonas flava gen. nov. sp. nov.</title>
        <authorList>
            <person name="Liu S."/>
        </authorList>
    </citation>
    <scope>NUCLEOTIDE SEQUENCE [LARGE SCALE GENOMIC DNA]</scope>
    <source>
        <strain evidence="5 6">16Sb5-5</strain>
    </source>
</reference>
<dbReference type="Pfam" id="PF01551">
    <property type="entry name" value="Peptidase_M23"/>
    <property type="match status" value="1"/>
</dbReference>
<dbReference type="Gene3D" id="2.70.70.10">
    <property type="entry name" value="Glucose Permease (Domain IIA)"/>
    <property type="match status" value="1"/>
</dbReference>
<dbReference type="InterPro" id="IPR011055">
    <property type="entry name" value="Dup_hybrid_motif"/>
</dbReference>
<gene>
    <name evidence="5" type="ORF">DT076_11210</name>
</gene>
<evidence type="ECO:0000259" key="4">
    <source>
        <dbReference type="Pfam" id="PF01551"/>
    </source>
</evidence>
<feature type="domain" description="M23ase beta-sheet core" evidence="4">
    <location>
        <begin position="350"/>
        <end position="448"/>
    </location>
</feature>
<keyword evidence="6" id="KW-1185">Reference proteome</keyword>
<feature type="coiled-coil region" evidence="1">
    <location>
        <begin position="21"/>
        <end position="111"/>
    </location>
</feature>
<feature type="compositionally biased region" description="Low complexity" evidence="2">
    <location>
        <begin position="293"/>
        <end position="307"/>
    </location>
</feature>
<feature type="compositionally biased region" description="Basic and acidic residues" evidence="2">
    <location>
        <begin position="265"/>
        <end position="292"/>
    </location>
</feature>
<dbReference type="InterPro" id="IPR050570">
    <property type="entry name" value="Cell_wall_metabolism_enzyme"/>
</dbReference>
<dbReference type="CDD" id="cd12797">
    <property type="entry name" value="M23_peptidase"/>
    <property type="match status" value="1"/>
</dbReference>
<dbReference type="AlphaFoldDB" id="A0A367YWR0"/>
<evidence type="ECO:0000256" key="2">
    <source>
        <dbReference type="SAM" id="MobiDB-lite"/>
    </source>
</evidence>
<dbReference type="EMBL" id="QOUI01000006">
    <property type="protein sequence ID" value="RCK69442.1"/>
    <property type="molecule type" value="Genomic_DNA"/>
</dbReference>
<evidence type="ECO:0000313" key="6">
    <source>
        <dbReference type="Proteomes" id="UP000252770"/>
    </source>
</evidence>
<evidence type="ECO:0000256" key="3">
    <source>
        <dbReference type="SAM" id="SignalP"/>
    </source>
</evidence>
<feature type="signal peptide" evidence="3">
    <location>
        <begin position="1"/>
        <end position="21"/>
    </location>
</feature>
<organism evidence="5 6">
    <name type="scientific">Desertihabitans brevis</name>
    <dbReference type="NCBI Taxonomy" id="2268447"/>
    <lineage>
        <taxon>Bacteria</taxon>
        <taxon>Bacillati</taxon>
        <taxon>Actinomycetota</taxon>
        <taxon>Actinomycetes</taxon>
        <taxon>Propionibacteriales</taxon>
        <taxon>Propionibacteriaceae</taxon>
        <taxon>Desertihabitans</taxon>
    </lineage>
</organism>
<keyword evidence="1" id="KW-0175">Coiled coil</keyword>
<keyword evidence="3" id="KW-0732">Signal</keyword>
<dbReference type="PANTHER" id="PTHR21666">
    <property type="entry name" value="PEPTIDASE-RELATED"/>
    <property type="match status" value="1"/>
</dbReference>
<name>A0A367YWR0_9ACTN</name>
<evidence type="ECO:0000313" key="5">
    <source>
        <dbReference type="EMBL" id="RCK69442.1"/>
    </source>
</evidence>
<dbReference type="PANTHER" id="PTHR21666:SF270">
    <property type="entry name" value="MUREIN HYDROLASE ACTIVATOR ENVC"/>
    <property type="match status" value="1"/>
</dbReference>
<dbReference type="Proteomes" id="UP000252770">
    <property type="component" value="Unassembled WGS sequence"/>
</dbReference>
<dbReference type="GO" id="GO:0004222">
    <property type="term" value="F:metalloendopeptidase activity"/>
    <property type="evidence" value="ECO:0007669"/>
    <property type="project" value="TreeGrafter"/>
</dbReference>
<dbReference type="SUPFAM" id="SSF51261">
    <property type="entry name" value="Duplicated hybrid motif"/>
    <property type="match status" value="1"/>
</dbReference>
<dbReference type="RefSeq" id="WP_114126760.1">
    <property type="nucleotide sequence ID" value="NZ_QOUI01000006.1"/>
</dbReference>
<dbReference type="InterPro" id="IPR016047">
    <property type="entry name" value="M23ase_b-sheet_dom"/>
</dbReference>
<feature type="chain" id="PRO_5016727548" description="M23ase beta-sheet core domain-containing protein" evidence="3">
    <location>
        <begin position="22"/>
        <end position="452"/>
    </location>
</feature>